<dbReference type="InterPro" id="IPR012947">
    <property type="entry name" value="tRNA_SAD"/>
</dbReference>
<dbReference type="InterPro" id="IPR004095">
    <property type="entry name" value="TGS"/>
</dbReference>
<evidence type="ECO:0000259" key="14">
    <source>
        <dbReference type="PROSITE" id="PS50862"/>
    </source>
</evidence>
<keyword evidence="3 13" id="KW-0820">tRNA-binding</keyword>
<dbReference type="Gene3D" id="3.30.54.20">
    <property type="match status" value="1"/>
</dbReference>
<evidence type="ECO:0000256" key="10">
    <source>
        <dbReference type="ARBA" id="ARBA00022917"/>
    </source>
</evidence>
<dbReference type="InterPro" id="IPR004154">
    <property type="entry name" value="Anticodon-bd"/>
</dbReference>
<dbReference type="InterPro" id="IPR002320">
    <property type="entry name" value="Thr-tRNA-ligase_IIa"/>
</dbReference>
<evidence type="ECO:0000256" key="1">
    <source>
        <dbReference type="ARBA" id="ARBA00008226"/>
    </source>
</evidence>
<protein>
    <recommendedName>
        <fullName evidence="13">Threonine--tRNA ligase</fullName>
        <ecNumber evidence="13">6.1.1.3</ecNumber>
    </recommendedName>
    <alternativeName>
        <fullName evidence="13">Threonyl-tRNA synthetase</fullName>
        <shortName evidence="13">ThrRS</shortName>
    </alternativeName>
</protein>
<dbReference type="EMBL" id="PFNG01000227">
    <property type="protein sequence ID" value="PIZ35731.1"/>
    <property type="molecule type" value="Genomic_DNA"/>
</dbReference>
<sequence length="650" mass="73651">MEKITVTLPDGAKIELDRGGTAYDLAGAIGPRLQKASVAAIVNDNLVDLSTKLNEGDTVSIVTDHAEQGVDILRHSTSHVMAQAVSRLYPGTKLGIGPTIEGGFYYDLGLTERISVDDLSKIEDEMKNIISQNFPFERQTVSKDEAREIFKDQPFKLELIEGLEDETISVYRDGEFVDLCRGPHIPSTGRIKAFKLLSVAGAYWRGDETRPMLQRIYGTAFASKEALKEHIEKLEEAEKRDHRKLGRELDLFTIDDQFGAGLPLWHPKGAMLRKVIEDFWKNEHLRRGYELLMTPHIAKVDLWRTSGHWDFYRESMFSPMEVEGTDYVVKPMNCPGHIKIYKSHKRSYRELPLRWAELGTVYRFERSGVLHGLLRVRGFTQDDAHIFCTPEQIEGEILSVIDLMLYMLRKFGFDQYDVYLSTQPEKFVGEQENWDKATNALRSALKKAGLAYEIDPGEGVFYGPKIDVKIRDALGRSWQCTTIQVDFNLPERFDVTYVGADNREHRPIMIHRAILGSLERFIGVLIEHYAGAFPVWIAPDQVVVLPIADRHNDYCLAVAEKLRDIGARVRVDLRTESVNKKIRDAQLMKVPYMLVAGDKEIENNQVAVRDRTGNRGPVALDAFIAELKTAMQPPEVESSIKAADGGEKQA</sequence>
<comment type="catalytic activity">
    <reaction evidence="12 13">
        <text>tRNA(Thr) + L-threonine + ATP = L-threonyl-tRNA(Thr) + AMP + diphosphate + H(+)</text>
        <dbReference type="Rhea" id="RHEA:24624"/>
        <dbReference type="Rhea" id="RHEA-COMP:9670"/>
        <dbReference type="Rhea" id="RHEA-COMP:9704"/>
        <dbReference type="ChEBI" id="CHEBI:15378"/>
        <dbReference type="ChEBI" id="CHEBI:30616"/>
        <dbReference type="ChEBI" id="CHEBI:33019"/>
        <dbReference type="ChEBI" id="CHEBI:57926"/>
        <dbReference type="ChEBI" id="CHEBI:78442"/>
        <dbReference type="ChEBI" id="CHEBI:78534"/>
        <dbReference type="ChEBI" id="CHEBI:456215"/>
        <dbReference type="EC" id="6.1.1.3"/>
    </reaction>
</comment>
<dbReference type="RefSeq" id="WP_286678140.1">
    <property type="nucleotide sequence ID" value="NZ_MNXI01000062.1"/>
</dbReference>
<dbReference type="SUPFAM" id="SSF52954">
    <property type="entry name" value="Class II aaRS ABD-related"/>
    <property type="match status" value="1"/>
</dbReference>
<evidence type="ECO:0000256" key="12">
    <source>
        <dbReference type="ARBA" id="ARBA00049515"/>
    </source>
</evidence>
<dbReference type="CDD" id="cd01667">
    <property type="entry name" value="TGS_ThrRS"/>
    <property type="match status" value="1"/>
</dbReference>
<dbReference type="Proteomes" id="UP000230956">
    <property type="component" value="Unassembled WGS sequence"/>
</dbReference>
<dbReference type="FunFam" id="3.30.930.10:FF:000002">
    <property type="entry name" value="Threonine--tRNA ligase"/>
    <property type="match status" value="1"/>
</dbReference>
<dbReference type="HAMAP" id="MF_00184">
    <property type="entry name" value="Thr_tRNA_synth"/>
    <property type="match status" value="1"/>
</dbReference>
<dbReference type="InterPro" id="IPR018163">
    <property type="entry name" value="Thr/Ala-tRNA-synth_IIc_edit"/>
</dbReference>
<dbReference type="SMART" id="SM00863">
    <property type="entry name" value="tRNA_SAD"/>
    <property type="match status" value="1"/>
</dbReference>
<dbReference type="Pfam" id="PF02824">
    <property type="entry name" value="TGS"/>
    <property type="match status" value="1"/>
</dbReference>
<dbReference type="SUPFAM" id="SSF81271">
    <property type="entry name" value="TGS-like"/>
    <property type="match status" value="1"/>
</dbReference>
<accession>A0A2M7T5S8</accession>
<name>A0A2M7T5S8_9ACTN</name>
<evidence type="ECO:0000259" key="15">
    <source>
        <dbReference type="PROSITE" id="PS51880"/>
    </source>
</evidence>
<dbReference type="FunFam" id="3.30.54.20:FF:000002">
    <property type="entry name" value="Threonine--tRNA ligase"/>
    <property type="match status" value="1"/>
</dbReference>
<evidence type="ECO:0000256" key="8">
    <source>
        <dbReference type="ARBA" id="ARBA00022840"/>
    </source>
</evidence>
<comment type="cofactor">
    <cofactor evidence="13">
        <name>Zn(2+)</name>
        <dbReference type="ChEBI" id="CHEBI:29105"/>
    </cofactor>
    <text evidence="13">Binds 1 zinc ion per subunit.</text>
</comment>
<dbReference type="Gene3D" id="3.10.20.30">
    <property type="match status" value="1"/>
</dbReference>
<dbReference type="PANTHER" id="PTHR11451:SF44">
    <property type="entry name" value="THREONINE--TRNA LIGASE, CHLOROPLASTIC_MITOCHONDRIAL 2"/>
    <property type="match status" value="1"/>
</dbReference>
<dbReference type="Pfam" id="PF07973">
    <property type="entry name" value="tRNA_SAD"/>
    <property type="match status" value="1"/>
</dbReference>
<dbReference type="CDD" id="cd00860">
    <property type="entry name" value="ThrRS_anticodon"/>
    <property type="match status" value="1"/>
</dbReference>
<dbReference type="PROSITE" id="PS50862">
    <property type="entry name" value="AA_TRNA_LIGASE_II"/>
    <property type="match status" value="1"/>
</dbReference>
<dbReference type="InterPro" id="IPR002314">
    <property type="entry name" value="aa-tRNA-synt_IIb"/>
</dbReference>
<dbReference type="Pfam" id="PF00587">
    <property type="entry name" value="tRNA-synt_2b"/>
    <property type="match status" value="1"/>
</dbReference>
<evidence type="ECO:0000256" key="2">
    <source>
        <dbReference type="ARBA" id="ARBA00022490"/>
    </source>
</evidence>
<keyword evidence="7 13" id="KW-0862">Zinc</keyword>
<dbReference type="InterPro" id="IPR036621">
    <property type="entry name" value="Anticodon-bd_dom_sf"/>
</dbReference>
<keyword evidence="8 13" id="KW-0067">ATP-binding</keyword>
<dbReference type="PROSITE" id="PS51880">
    <property type="entry name" value="TGS"/>
    <property type="match status" value="1"/>
</dbReference>
<feature type="binding site" evidence="13">
    <location>
        <position position="385"/>
    </location>
    <ligand>
        <name>Zn(2+)</name>
        <dbReference type="ChEBI" id="CHEBI:29105"/>
        <note>catalytic</note>
    </ligand>
</feature>
<dbReference type="InterPro" id="IPR006195">
    <property type="entry name" value="aa-tRNA-synth_II"/>
</dbReference>
<feature type="domain" description="TGS" evidence="15">
    <location>
        <begin position="1"/>
        <end position="63"/>
    </location>
</feature>
<comment type="subcellular location">
    <subcellularLocation>
        <location evidence="13">Cytoplasm</location>
    </subcellularLocation>
</comment>
<dbReference type="Pfam" id="PF03129">
    <property type="entry name" value="HGTP_anticodon"/>
    <property type="match status" value="1"/>
</dbReference>
<dbReference type="PANTHER" id="PTHR11451">
    <property type="entry name" value="THREONINE-TRNA LIGASE"/>
    <property type="match status" value="1"/>
</dbReference>
<keyword evidence="10 13" id="KW-0648">Protein biosynthesis</keyword>
<evidence type="ECO:0000313" key="17">
    <source>
        <dbReference type="Proteomes" id="UP000230956"/>
    </source>
</evidence>
<dbReference type="GO" id="GO:0006435">
    <property type="term" value="P:threonyl-tRNA aminoacylation"/>
    <property type="evidence" value="ECO:0007669"/>
    <property type="project" value="UniProtKB-UniRule"/>
</dbReference>
<keyword evidence="9 13" id="KW-0694">RNA-binding</keyword>
<organism evidence="16 17">
    <name type="scientific">Candidatus Aquicultor secundus</name>
    <dbReference type="NCBI Taxonomy" id="1973895"/>
    <lineage>
        <taxon>Bacteria</taxon>
        <taxon>Bacillati</taxon>
        <taxon>Actinomycetota</taxon>
        <taxon>Candidatus Aquicultoria</taxon>
        <taxon>Candidatus Aquicultorales</taxon>
        <taxon>Candidatus Aquicultoraceae</taxon>
        <taxon>Candidatus Aquicultor</taxon>
    </lineage>
</organism>
<dbReference type="PRINTS" id="PR01047">
    <property type="entry name" value="TRNASYNTHTHR"/>
</dbReference>
<evidence type="ECO:0000256" key="13">
    <source>
        <dbReference type="HAMAP-Rule" id="MF_00184"/>
    </source>
</evidence>
<dbReference type="InterPro" id="IPR012676">
    <property type="entry name" value="TGS-like"/>
</dbReference>
<gene>
    <name evidence="13" type="primary">thrS</name>
    <name evidence="16" type="ORF">COY37_09815</name>
</gene>
<dbReference type="GO" id="GO:0000049">
    <property type="term" value="F:tRNA binding"/>
    <property type="evidence" value="ECO:0007669"/>
    <property type="project" value="UniProtKB-KW"/>
</dbReference>
<dbReference type="SUPFAM" id="SSF55186">
    <property type="entry name" value="ThrRS/AlaRS common domain"/>
    <property type="match status" value="1"/>
</dbReference>
<evidence type="ECO:0000256" key="4">
    <source>
        <dbReference type="ARBA" id="ARBA00022598"/>
    </source>
</evidence>
<dbReference type="Gene3D" id="3.40.50.800">
    <property type="entry name" value="Anticodon-binding domain"/>
    <property type="match status" value="1"/>
</dbReference>
<keyword evidence="11 13" id="KW-0030">Aminoacyl-tRNA synthetase</keyword>
<dbReference type="InterPro" id="IPR033728">
    <property type="entry name" value="ThrRS_core"/>
</dbReference>
<comment type="similarity">
    <text evidence="1 13">Belongs to the class-II aminoacyl-tRNA synthetase family.</text>
</comment>
<dbReference type="InterPro" id="IPR045864">
    <property type="entry name" value="aa-tRNA-synth_II/BPL/LPL"/>
</dbReference>
<dbReference type="FunFam" id="3.30.980.10:FF:000005">
    <property type="entry name" value="Threonyl-tRNA synthetase, mitochondrial"/>
    <property type="match status" value="1"/>
</dbReference>
<dbReference type="FunFam" id="3.40.50.800:FF:000001">
    <property type="entry name" value="Threonine--tRNA ligase"/>
    <property type="match status" value="1"/>
</dbReference>
<dbReference type="CDD" id="cd00771">
    <property type="entry name" value="ThrRS_core"/>
    <property type="match status" value="1"/>
</dbReference>
<dbReference type="AlphaFoldDB" id="A0A2M7T5S8"/>
<feature type="binding site" evidence="13">
    <location>
        <position position="511"/>
    </location>
    <ligand>
        <name>Zn(2+)</name>
        <dbReference type="ChEBI" id="CHEBI:29105"/>
        <note>catalytic</note>
    </ligand>
</feature>
<dbReference type="Gene3D" id="3.30.930.10">
    <property type="entry name" value="Bira Bifunctional Protein, Domain 2"/>
    <property type="match status" value="1"/>
</dbReference>
<comment type="caution">
    <text evidence="13">Lacks conserved residue(s) required for the propagation of feature annotation.</text>
</comment>
<evidence type="ECO:0000313" key="16">
    <source>
        <dbReference type="EMBL" id="PIZ35731.1"/>
    </source>
</evidence>
<evidence type="ECO:0000256" key="9">
    <source>
        <dbReference type="ARBA" id="ARBA00022884"/>
    </source>
</evidence>
<dbReference type="EC" id="6.1.1.3" evidence="13"/>
<keyword evidence="6 13" id="KW-0547">Nucleotide-binding</keyword>
<keyword evidence="5 13" id="KW-0479">Metal-binding</keyword>
<dbReference type="GO" id="GO:0005524">
    <property type="term" value="F:ATP binding"/>
    <property type="evidence" value="ECO:0007669"/>
    <property type="project" value="UniProtKB-UniRule"/>
</dbReference>
<dbReference type="Gene3D" id="3.30.980.10">
    <property type="entry name" value="Threonyl-trna Synthetase, Chain A, domain 2"/>
    <property type="match status" value="1"/>
</dbReference>
<evidence type="ECO:0000256" key="5">
    <source>
        <dbReference type="ARBA" id="ARBA00022723"/>
    </source>
</evidence>
<evidence type="ECO:0000256" key="6">
    <source>
        <dbReference type="ARBA" id="ARBA00022741"/>
    </source>
</evidence>
<dbReference type="InterPro" id="IPR047246">
    <property type="entry name" value="ThrRS_anticodon"/>
</dbReference>
<comment type="subunit">
    <text evidence="13">Homodimer.</text>
</comment>
<reference evidence="17" key="1">
    <citation type="submission" date="2017-09" db="EMBL/GenBank/DDBJ databases">
        <title>Depth-based differentiation of microbial function through sediment-hosted aquifers and enrichment of novel symbionts in the deep terrestrial subsurface.</title>
        <authorList>
            <person name="Probst A.J."/>
            <person name="Ladd B."/>
            <person name="Jarett J.K."/>
            <person name="Geller-Mcgrath D.E."/>
            <person name="Sieber C.M.K."/>
            <person name="Emerson J.B."/>
            <person name="Anantharaman K."/>
            <person name="Thomas B.C."/>
            <person name="Malmstrom R."/>
            <person name="Stieglmeier M."/>
            <person name="Klingl A."/>
            <person name="Woyke T."/>
            <person name="Ryan C.M."/>
            <person name="Banfield J.F."/>
        </authorList>
    </citation>
    <scope>NUCLEOTIDE SEQUENCE [LARGE SCALE GENOMIC DNA]</scope>
</reference>
<dbReference type="GO" id="GO:0005737">
    <property type="term" value="C:cytoplasm"/>
    <property type="evidence" value="ECO:0007669"/>
    <property type="project" value="UniProtKB-SubCell"/>
</dbReference>
<keyword evidence="2 13" id="KW-0963">Cytoplasm</keyword>
<feature type="domain" description="Aminoacyl-transfer RNA synthetases class-II family profile" evidence="14">
    <location>
        <begin position="265"/>
        <end position="546"/>
    </location>
</feature>
<evidence type="ECO:0000256" key="7">
    <source>
        <dbReference type="ARBA" id="ARBA00022833"/>
    </source>
</evidence>
<evidence type="ECO:0000256" key="11">
    <source>
        <dbReference type="ARBA" id="ARBA00023146"/>
    </source>
</evidence>
<feature type="binding site" evidence="13">
    <location>
        <position position="334"/>
    </location>
    <ligand>
        <name>Zn(2+)</name>
        <dbReference type="ChEBI" id="CHEBI:29105"/>
        <note>catalytic</note>
    </ligand>
</feature>
<comment type="caution">
    <text evidence="16">The sequence shown here is derived from an EMBL/GenBank/DDBJ whole genome shotgun (WGS) entry which is preliminary data.</text>
</comment>
<proteinExistence type="inferred from homology"/>
<dbReference type="NCBIfam" id="TIGR00418">
    <property type="entry name" value="thrS"/>
    <property type="match status" value="1"/>
</dbReference>
<evidence type="ECO:0000256" key="3">
    <source>
        <dbReference type="ARBA" id="ARBA00022555"/>
    </source>
</evidence>
<dbReference type="InterPro" id="IPR012675">
    <property type="entry name" value="Beta-grasp_dom_sf"/>
</dbReference>
<dbReference type="GO" id="GO:0004829">
    <property type="term" value="F:threonine-tRNA ligase activity"/>
    <property type="evidence" value="ECO:0007669"/>
    <property type="project" value="UniProtKB-UniRule"/>
</dbReference>
<dbReference type="SUPFAM" id="SSF55681">
    <property type="entry name" value="Class II aaRS and biotin synthetases"/>
    <property type="match status" value="1"/>
</dbReference>
<dbReference type="GO" id="GO:0046872">
    <property type="term" value="F:metal ion binding"/>
    <property type="evidence" value="ECO:0007669"/>
    <property type="project" value="UniProtKB-KW"/>
</dbReference>
<keyword evidence="4 13" id="KW-0436">Ligase</keyword>